<accession>A0ABQ6X3F0</accession>
<proteinExistence type="predicted"/>
<dbReference type="PANTHER" id="PTHR42057:SF2">
    <property type="entry name" value="F-BOX DOMAIN PROTEIN (AFU_ORTHOLOGUE AFUA_4G00200)-RELATED"/>
    <property type="match status" value="1"/>
</dbReference>
<dbReference type="SUPFAM" id="SSF52047">
    <property type="entry name" value="RNI-like"/>
    <property type="match status" value="1"/>
</dbReference>
<dbReference type="Proteomes" id="UP000325395">
    <property type="component" value="Unassembled WGS sequence"/>
</dbReference>
<protein>
    <recommendedName>
        <fullName evidence="1">F-box domain-containing protein</fullName>
    </recommendedName>
</protein>
<keyword evidence="3" id="KW-1185">Reference proteome</keyword>
<dbReference type="PROSITE" id="PS50181">
    <property type="entry name" value="FBOX"/>
    <property type="match status" value="1"/>
</dbReference>
<evidence type="ECO:0000313" key="2">
    <source>
        <dbReference type="EMBL" id="KAE8423825.1"/>
    </source>
</evidence>
<dbReference type="InterPro" id="IPR036047">
    <property type="entry name" value="F-box-like_dom_sf"/>
</dbReference>
<feature type="domain" description="F-box" evidence="1">
    <location>
        <begin position="1"/>
        <end position="46"/>
    </location>
</feature>
<gene>
    <name evidence="2" type="ORF">BDV36DRAFT_867</name>
</gene>
<evidence type="ECO:0000313" key="3">
    <source>
        <dbReference type="Proteomes" id="UP000325395"/>
    </source>
</evidence>
<dbReference type="InterPro" id="IPR001810">
    <property type="entry name" value="F-box_dom"/>
</dbReference>
<name>A0ABQ6X3F0_9EURO</name>
<sequence length="454" mass="53171">MPQLIHLPRELLARVISHVDQSALKQLRQTCRTVAQFASQELFRIVRLFPDEESYERVRNISNDAILKSMVRKVYINTCFNDFESEDEDCTLTEAFRDAIMQLREFPKVQSTVLRFDKNCCVDDDGVERWRDEWPQTPTYREKVLSVFFSWLTSLDVPIKELAIRNVQDRKIEHAEVRALMAKVLGSLQSLRLNIVTEHYEASPEEELEFPEPHEFFAEMPSAWLKPTMGSLEHLTLYCDNYWGFFPKVDLNGIHFPRLKTLALGNFGFVQDSQVEWIISHAETLTELYLDDCTILYDVGITDENIERCSFQKTDMEIRIREDAPELSKHYRSYEKRWHDLFDAFRIGLPLLRHFRMGTTCWSYSGEGVPFEKETKINIGLMNDRYMACYDGYGPSPYMTGLHKPQEYEKAAPECDEEDRNALRLLLKSIGQSAPDSWSVGYREVENLLDTRYL</sequence>
<dbReference type="EMBL" id="ML735687">
    <property type="protein sequence ID" value="KAE8423825.1"/>
    <property type="molecule type" value="Genomic_DNA"/>
</dbReference>
<reference evidence="2 3" key="1">
    <citation type="submission" date="2019-04" db="EMBL/GenBank/DDBJ databases">
        <authorList>
            <consortium name="DOE Joint Genome Institute"/>
            <person name="Mondo S."/>
            <person name="Kjaerbolling I."/>
            <person name="Vesth T."/>
            <person name="Frisvad J.C."/>
            <person name="Nybo J.L."/>
            <person name="Theobald S."/>
            <person name="Kildgaard S."/>
            <person name="Isbrandt T."/>
            <person name="Kuo A."/>
            <person name="Sato A."/>
            <person name="Lyhne E.K."/>
            <person name="Kogle M.E."/>
            <person name="Wiebenga A."/>
            <person name="Kun R.S."/>
            <person name="Lubbers R.J."/>
            <person name="Makela M.R."/>
            <person name="Barry K."/>
            <person name="Chovatia M."/>
            <person name="Clum A."/>
            <person name="Daum C."/>
            <person name="Haridas S."/>
            <person name="He G."/>
            <person name="LaButti K."/>
            <person name="Lipzen A."/>
            <person name="Riley R."/>
            <person name="Salamov A."/>
            <person name="Simmons B.A."/>
            <person name="Magnuson J.K."/>
            <person name="Henrissat B."/>
            <person name="Mortensen U.H."/>
            <person name="Larsen T.O."/>
            <person name="Devries R.P."/>
            <person name="Grigoriev I.V."/>
            <person name="Machida M."/>
            <person name="Baker S.E."/>
            <person name="Andersen M.R."/>
            <person name="Cantor M.N."/>
            <person name="Hua S.X."/>
        </authorList>
    </citation>
    <scope>NUCLEOTIDE SEQUENCE [LARGE SCALE GENOMIC DNA]</scope>
    <source>
        <strain evidence="2 3">CBS 117616</strain>
    </source>
</reference>
<organism evidence="2 3">
    <name type="scientific">Aspergillus pseudocaelatus</name>
    <dbReference type="NCBI Taxonomy" id="1825620"/>
    <lineage>
        <taxon>Eukaryota</taxon>
        <taxon>Fungi</taxon>
        <taxon>Dikarya</taxon>
        <taxon>Ascomycota</taxon>
        <taxon>Pezizomycotina</taxon>
        <taxon>Eurotiomycetes</taxon>
        <taxon>Eurotiomycetidae</taxon>
        <taxon>Eurotiales</taxon>
        <taxon>Aspergillaceae</taxon>
        <taxon>Aspergillus</taxon>
        <taxon>Aspergillus subgen. Circumdati</taxon>
    </lineage>
</organism>
<dbReference type="SUPFAM" id="SSF81383">
    <property type="entry name" value="F-box domain"/>
    <property type="match status" value="1"/>
</dbReference>
<evidence type="ECO:0000259" key="1">
    <source>
        <dbReference type="PROSITE" id="PS50181"/>
    </source>
</evidence>
<dbReference type="PANTHER" id="PTHR42057">
    <property type="entry name" value="F-BOX DOMAIN PROTEIN (AFU_ORTHOLOGUE AFUA_4G00200)"/>
    <property type="match status" value="1"/>
</dbReference>